<protein>
    <recommendedName>
        <fullName evidence="4">Copper resistance protein D domain-containing protein</fullName>
    </recommendedName>
</protein>
<dbReference type="KEGG" id="pmes:FX988_03082"/>
<evidence type="ECO:0008006" key="4">
    <source>
        <dbReference type="Google" id="ProtNLM"/>
    </source>
</evidence>
<dbReference type="OrthoDB" id="3781906at2"/>
<keyword evidence="1" id="KW-1133">Transmembrane helix</keyword>
<accession>A0A857JQK1</accession>
<evidence type="ECO:0000313" key="2">
    <source>
        <dbReference type="EMBL" id="QHJ12824.1"/>
    </source>
</evidence>
<organism evidence="2 3">
    <name type="scientific">Paraglaciecola mesophila</name>
    <dbReference type="NCBI Taxonomy" id="197222"/>
    <lineage>
        <taxon>Bacteria</taxon>
        <taxon>Pseudomonadati</taxon>
        <taxon>Pseudomonadota</taxon>
        <taxon>Gammaproteobacteria</taxon>
        <taxon>Alteromonadales</taxon>
        <taxon>Alteromonadaceae</taxon>
        <taxon>Paraglaciecola</taxon>
    </lineage>
</organism>
<keyword evidence="1" id="KW-0472">Membrane</keyword>
<dbReference type="Proteomes" id="UP000464524">
    <property type="component" value="Chromosome"/>
</dbReference>
<keyword evidence="3" id="KW-1185">Reference proteome</keyword>
<proteinExistence type="predicted"/>
<evidence type="ECO:0000313" key="3">
    <source>
        <dbReference type="Proteomes" id="UP000464524"/>
    </source>
</evidence>
<dbReference type="AlphaFoldDB" id="A0A857JQK1"/>
<gene>
    <name evidence="2" type="ORF">FX988_03082</name>
</gene>
<dbReference type="RefSeq" id="WP_160180993.1">
    <property type="nucleotide sequence ID" value="NZ_CP047656.1"/>
</dbReference>
<feature type="transmembrane region" description="Helical" evidence="1">
    <location>
        <begin position="6"/>
        <end position="33"/>
    </location>
</feature>
<reference evidence="2 3" key="1">
    <citation type="submission" date="2019-12" db="EMBL/GenBank/DDBJ databases">
        <title>Genome sequencing and assembly of endphytes of Porphyra tenera.</title>
        <authorList>
            <person name="Park J.M."/>
            <person name="Shin R."/>
            <person name="Jo S.H."/>
        </authorList>
    </citation>
    <scope>NUCLEOTIDE SEQUENCE [LARGE SCALE GENOMIC DNA]</scope>
    <source>
        <strain evidence="2 3">GPM4</strain>
    </source>
</reference>
<sequence>MTPYDIALLVHILLFCYWLGGDVGVFYSSQFVIDDKLSRETRLTAAKIMLGCDLVPKICMSLMLSAGGILAHYLGIEHQPWQFVGILLLGPVWLTMVLVLHYKHNASYIPLLTKIDFYFRWAMIATLIASTIYAYSTGRLAEAPWIAVKLLGFAFLIFCGLMIRVNLKEFSITYAKILQKTDDSADNLKMARSLKKVKPWVMTIWLVLILEAYVGIAKPYVG</sequence>
<name>A0A857JQK1_9ALTE</name>
<feature type="transmembrane region" description="Helical" evidence="1">
    <location>
        <begin position="147"/>
        <end position="167"/>
    </location>
</feature>
<evidence type="ECO:0000256" key="1">
    <source>
        <dbReference type="SAM" id="Phobius"/>
    </source>
</evidence>
<feature type="transmembrane region" description="Helical" evidence="1">
    <location>
        <begin position="199"/>
        <end position="216"/>
    </location>
</feature>
<feature type="transmembrane region" description="Helical" evidence="1">
    <location>
        <begin position="54"/>
        <end position="75"/>
    </location>
</feature>
<dbReference type="EMBL" id="CP047656">
    <property type="protein sequence ID" value="QHJ12824.1"/>
    <property type="molecule type" value="Genomic_DNA"/>
</dbReference>
<feature type="transmembrane region" description="Helical" evidence="1">
    <location>
        <begin position="81"/>
        <end position="102"/>
    </location>
</feature>
<feature type="transmembrane region" description="Helical" evidence="1">
    <location>
        <begin position="117"/>
        <end position="135"/>
    </location>
</feature>
<keyword evidence="1" id="KW-0812">Transmembrane</keyword>